<proteinExistence type="predicted"/>
<sequence length="28" mass="3326">MHVKELIKTNYSERFLSKFVSRAILTDV</sequence>
<dbReference type="Proteomes" id="UP001209878">
    <property type="component" value="Unassembled WGS sequence"/>
</dbReference>
<evidence type="ECO:0000313" key="2">
    <source>
        <dbReference type="Proteomes" id="UP001209878"/>
    </source>
</evidence>
<protein>
    <submittedName>
        <fullName evidence="1">Uncharacterized protein</fullName>
    </submittedName>
</protein>
<keyword evidence="2" id="KW-1185">Reference proteome</keyword>
<accession>A0AAD9P3D3</accession>
<dbReference type="AlphaFoldDB" id="A0AAD9P3D3"/>
<comment type="caution">
    <text evidence="1">The sequence shown here is derived from an EMBL/GenBank/DDBJ whole genome shotgun (WGS) entry which is preliminary data.</text>
</comment>
<reference evidence="1" key="1">
    <citation type="journal article" date="2023" name="Mol. Biol. Evol.">
        <title>Third-Generation Sequencing Reveals the Adaptive Role of the Epigenome in Three Deep-Sea Polychaetes.</title>
        <authorList>
            <person name="Perez M."/>
            <person name="Aroh O."/>
            <person name="Sun Y."/>
            <person name="Lan Y."/>
            <person name="Juniper S.K."/>
            <person name="Young C.R."/>
            <person name="Angers B."/>
            <person name="Qian P.Y."/>
        </authorList>
    </citation>
    <scope>NUCLEOTIDE SEQUENCE</scope>
    <source>
        <strain evidence="1">R07B-5</strain>
    </source>
</reference>
<name>A0AAD9P3D3_RIDPI</name>
<dbReference type="EMBL" id="JAODUO010000174">
    <property type="protein sequence ID" value="KAK2187200.1"/>
    <property type="molecule type" value="Genomic_DNA"/>
</dbReference>
<evidence type="ECO:0000313" key="1">
    <source>
        <dbReference type="EMBL" id="KAK2187200.1"/>
    </source>
</evidence>
<gene>
    <name evidence="1" type="ORF">NP493_175g01000</name>
</gene>
<organism evidence="1 2">
    <name type="scientific">Ridgeia piscesae</name>
    <name type="common">Tubeworm</name>
    <dbReference type="NCBI Taxonomy" id="27915"/>
    <lineage>
        <taxon>Eukaryota</taxon>
        <taxon>Metazoa</taxon>
        <taxon>Spiralia</taxon>
        <taxon>Lophotrochozoa</taxon>
        <taxon>Annelida</taxon>
        <taxon>Polychaeta</taxon>
        <taxon>Sedentaria</taxon>
        <taxon>Canalipalpata</taxon>
        <taxon>Sabellida</taxon>
        <taxon>Siboglinidae</taxon>
        <taxon>Ridgeia</taxon>
    </lineage>
</organism>